<keyword evidence="3" id="KW-1185">Reference proteome</keyword>
<dbReference type="AlphaFoldDB" id="A0A1B7LCN9"/>
<gene>
    <name evidence="2" type="ORF">A6M21_00775</name>
</gene>
<name>A0A1B7LCN9_9FIRM</name>
<evidence type="ECO:0000313" key="2">
    <source>
        <dbReference type="EMBL" id="OAT80440.1"/>
    </source>
</evidence>
<dbReference type="Proteomes" id="UP000078532">
    <property type="component" value="Unassembled WGS sequence"/>
</dbReference>
<organism evidence="2 3">
    <name type="scientific">Desulfotomaculum copahuensis</name>
    <dbReference type="NCBI Taxonomy" id="1838280"/>
    <lineage>
        <taxon>Bacteria</taxon>
        <taxon>Bacillati</taxon>
        <taxon>Bacillota</taxon>
        <taxon>Clostridia</taxon>
        <taxon>Eubacteriales</taxon>
        <taxon>Desulfotomaculaceae</taxon>
        <taxon>Desulfotomaculum</taxon>
    </lineage>
</organism>
<dbReference type="RefSeq" id="WP_066669761.1">
    <property type="nucleotide sequence ID" value="NZ_LYVF01000177.1"/>
</dbReference>
<evidence type="ECO:0000256" key="1">
    <source>
        <dbReference type="SAM" id="MobiDB-lite"/>
    </source>
</evidence>
<evidence type="ECO:0000313" key="3">
    <source>
        <dbReference type="Proteomes" id="UP000078532"/>
    </source>
</evidence>
<dbReference type="OrthoDB" id="1683773at2"/>
<dbReference type="EMBL" id="LYVF01000177">
    <property type="protein sequence ID" value="OAT80440.1"/>
    <property type="molecule type" value="Genomic_DNA"/>
</dbReference>
<sequence length="79" mass="9083">MSHKKENDQLRTERQLDYLKWETARELGQDDLSNAESQLGLEETGWTDSAETRSLSKEAEEALAEEGGHKAERNLHDRL</sequence>
<proteinExistence type="predicted"/>
<feature type="region of interest" description="Disordered" evidence="1">
    <location>
        <begin position="28"/>
        <end position="79"/>
    </location>
</feature>
<protein>
    <submittedName>
        <fullName evidence="2">Spore protein alpha/beta</fullName>
    </submittedName>
</protein>
<feature type="compositionally biased region" description="Basic and acidic residues" evidence="1">
    <location>
        <begin position="50"/>
        <end position="79"/>
    </location>
</feature>
<reference evidence="2 3" key="1">
    <citation type="submission" date="2016-04" db="EMBL/GenBank/DDBJ databases">
        <authorList>
            <person name="Evans L.H."/>
            <person name="Alamgir A."/>
            <person name="Owens N."/>
            <person name="Weber N.D."/>
            <person name="Virtaneva K."/>
            <person name="Barbian K."/>
            <person name="Babar A."/>
            <person name="Rosenke K."/>
        </authorList>
    </citation>
    <scope>NUCLEOTIDE SEQUENCE [LARGE SCALE GENOMIC DNA]</scope>
    <source>
        <strain evidence="2 3">LMa1</strain>
    </source>
</reference>
<comment type="caution">
    <text evidence="2">The sequence shown here is derived from an EMBL/GenBank/DDBJ whole genome shotgun (WGS) entry which is preliminary data.</text>
</comment>
<accession>A0A1B7LCN9</accession>